<evidence type="ECO:0000313" key="1">
    <source>
        <dbReference type="EMBL" id="KAF7688768.1"/>
    </source>
</evidence>
<gene>
    <name evidence="1" type="ORF">HF521_013575</name>
</gene>
<dbReference type="AlphaFoldDB" id="A0A8T0AA41"/>
<organism evidence="1 2">
    <name type="scientific">Silurus meridionalis</name>
    <name type="common">Southern catfish</name>
    <name type="synonym">Silurus soldatovi meridionalis</name>
    <dbReference type="NCBI Taxonomy" id="175797"/>
    <lineage>
        <taxon>Eukaryota</taxon>
        <taxon>Metazoa</taxon>
        <taxon>Chordata</taxon>
        <taxon>Craniata</taxon>
        <taxon>Vertebrata</taxon>
        <taxon>Euteleostomi</taxon>
        <taxon>Actinopterygii</taxon>
        <taxon>Neopterygii</taxon>
        <taxon>Teleostei</taxon>
        <taxon>Ostariophysi</taxon>
        <taxon>Siluriformes</taxon>
        <taxon>Siluridae</taxon>
        <taxon>Silurus</taxon>
    </lineage>
</organism>
<comment type="caution">
    <text evidence="1">The sequence shown here is derived from an EMBL/GenBank/DDBJ whole genome shotgun (WGS) entry which is preliminary data.</text>
</comment>
<evidence type="ECO:0000313" key="2">
    <source>
        <dbReference type="Proteomes" id="UP000606274"/>
    </source>
</evidence>
<dbReference type="EMBL" id="JABFDY010000025">
    <property type="protein sequence ID" value="KAF7688768.1"/>
    <property type="molecule type" value="Genomic_DNA"/>
</dbReference>
<dbReference type="Proteomes" id="UP000606274">
    <property type="component" value="Unassembled WGS sequence"/>
</dbReference>
<name>A0A8T0AA41_SILME</name>
<reference evidence="1" key="1">
    <citation type="submission" date="2020-08" db="EMBL/GenBank/DDBJ databases">
        <title>Chromosome-level assembly of Southern catfish (Silurus meridionalis) provides insights into visual adaptation to the nocturnal and benthic lifestyles.</title>
        <authorList>
            <person name="Zhang Y."/>
            <person name="Wang D."/>
            <person name="Peng Z."/>
        </authorList>
    </citation>
    <scope>NUCLEOTIDE SEQUENCE</scope>
    <source>
        <strain evidence="1">SWU-2019-XX</strain>
        <tissue evidence="1">Muscle</tissue>
    </source>
</reference>
<protein>
    <submittedName>
        <fullName evidence="1">Uncharacterized protein</fullName>
    </submittedName>
</protein>
<accession>A0A8T0AA41</accession>
<keyword evidence="2" id="KW-1185">Reference proteome</keyword>
<proteinExistence type="predicted"/>
<sequence>MEIARRHLSLSEKERRRSQGLCLSACSSLTEGATVSRILPVPSKPLVKIRIRSGAQDFLLAAFVDSGADAEFMDLDLACQLSLEMEPLPETLQWYHSSTFFCHPGAPRTSAVLLKRFWWLSVRRDTVSQPLEHFRSHDVRFRVSAPCFALPVPRTFTLTQ</sequence>